<evidence type="ECO:0000313" key="17">
    <source>
        <dbReference type="Proteomes" id="UP001596087"/>
    </source>
</evidence>
<dbReference type="Pfam" id="PF17900">
    <property type="entry name" value="Peptidase_M1_N"/>
    <property type="match status" value="1"/>
</dbReference>
<evidence type="ECO:0000256" key="10">
    <source>
        <dbReference type="ARBA" id="ARBA00023049"/>
    </source>
</evidence>
<evidence type="ECO:0000256" key="5">
    <source>
        <dbReference type="ARBA" id="ARBA00015611"/>
    </source>
</evidence>
<proteinExistence type="inferred from homology"/>
<dbReference type="PANTHER" id="PTHR11533:SF297">
    <property type="entry name" value="AMINOPEPTIDASE N"/>
    <property type="match status" value="1"/>
</dbReference>
<evidence type="ECO:0000256" key="13">
    <source>
        <dbReference type="SAM" id="SignalP"/>
    </source>
</evidence>
<evidence type="ECO:0000256" key="7">
    <source>
        <dbReference type="ARBA" id="ARBA00022723"/>
    </source>
</evidence>
<gene>
    <name evidence="16" type="ORF">ACFPGP_06285</name>
</gene>
<evidence type="ECO:0000259" key="15">
    <source>
        <dbReference type="Pfam" id="PF17900"/>
    </source>
</evidence>
<accession>A0ABW0BGD2</accession>
<dbReference type="RefSeq" id="WP_378588391.1">
    <property type="nucleotide sequence ID" value="NZ_JBHSKD010000007.1"/>
</dbReference>
<keyword evidence="13" id="KW-0732">Signal</keyword>
<keyword evidence="9" id="KW-0862">Zinc</keyword>
<dbReference type="InterPro" id="IPR045357">
    <property type="entry name" value="Aminopeptidase_N-like_N"/>
</dbReference>
<evidence type="ECO:0000256" key="12">
    <source>
        <dbReference type="ARBA" id="ARBA00031533"/>
    </source>
</evidence>
<dbReference type="InterPro" id="IPR014782">
    <property type="entry name" value="Peptidase_M1_dom"/>
</dbReference>
<dbReference type="InterPro" id="IPR027268">
    <property type="entry name" value="Peptidase_M4/M1_CTD_sf"/>
</dbReference>
<sequence>MTTAPHARLRRTALAVGAALLLPGGLAQAVPPGGSPGAAGIGDPYYPDYGNGGYDVGHYDIAVSYQPATDELAGTTRIKARATQALSRFDLDFVLPVSSVRVNGRPAAYTQGEHELVVTPRKALHDGERMVVDVTYAGVPSTITSDGISPWIRTDDGVAAVGEPEIAPWWYPSNDHPRDKATFDVRVTVARDLEALGNGVLVSQHTHRGERTWHWREKKPMATYLAFFVVGQFDITRWRADGLPVVTAVASDGGSEGEYAAADLARTPEVIRFESRQFGPYPFDAMGGVAPAADFGFALENQTRPVYTRGFWRNGPNIYVVVHELAHQWYGDSVSVENWRDIWLNEGFASFAEWVWSEKHDEGTGAELFSAYWDYYAGNSDFWSVIIGDPGAHNEFNGAVYDRGAMTLQALRTRVGDDAFFTTMRRWAAERRYGNGSVADFIALAEQVSGEDLGSFFDAWLYTGTRPEPTAENGFPADFQPGSLAAARRTVPASWAQIRQTHQRLVSLEQRR</sequence>
<evidence type="ECO:0000256" key="11">
    <source>
        <dbReference type="ARBA" id="ARBA00029811"/>
    </source>
</evidence>
<dbReference type="Gene3D" id="1.10.390.10">
    <property type="entry name" value="Neutral Protease Domain 2"/>
    <property type="match status" value="1"/>
</dbReference>
<feature type="domain" description="Peptidase M1 membrane alanine aminopeptidase" evidence="14">
    <location>
        <begin position="318"/>
        <end position="460"/>
    </location>
</feature>
<feature type="domain" description="Aminopeptidase N-like N-terminal" evidence="15">
    <location>
        <begin position="58"/>
        <end position="225"/>
    </location>
</feature>
<dbReference type="InterPro" id="IPR050344">
    <property type="entry name" value="Peptidase_M1_aminopeptidases"/>
</dbReference>
<dbReference type="CDD" id="cd09603">
    <property type="entry name" value="M1_APN_like"/>
    <property type="match status" value="1"/>
</dbReference>
<reference evidence="17" key="1">
    <citation type="journal article" date="2019" name="Int. J. Syst. Evol. Microbiol.">
        <title>The Global Catalogue of Microorganisms (GCM) 10K type strain sequencing project: providing services to taxonomists for standard genome sequencing and annotation.</title>
        <authorList>
            <consortium name="The Broad Institute Genomics Platform"/>
            <consortium name="The Broad Institute Genome Sequencing Center for Infectious Disease"/>
            <person name="Wu L."/>
            <person name="Ma J."/>
        </authorList>
    </citation>
    <scope>NUCLEOTIDE SEQUENCE [LARGE SCALE GENOMIC DNA]</scope>
    <source>
        <strain evidence="17">DFY41</strain>
    </source>
</reference>
<dbReference type="Gene3D" id="2.60.40.1730">
    <property type="entry name" value="tricorn interacting facor f3 domain"/>
    <property type="match status" value="1"/>
</dbReference>
<feature type="chain" id="PRO_5045417403" description="Aminopeptidase N" evidence="13">
    <location>
        <begin position="30"/>
        <end position="512"/>
    </location>
</feature>
<evidence type="ECO:0000256" key="6">
    <source>
        <dbReference type="ARBA" id="ARBA00022670"/>
    </source>
</evidence>
<dbReference type="InterPro" id="IPR001930">
    <property type="entry name" value="Peptidase_M1"/>
</dbReference>
<evidence type="ECO:0000259" key="14">
    <source>
        <dbReference type="Pfam" id="PF01433"/>
    </source>
</evidence>
<comment type="similarity">
    <text evidence="3">Belongs to the peptidase M1 family.</text>
</comment>
<protein>
    <recommendedName>
        <fullName evidence="5">Aminopeptidase N</fullName>
        <ecNumber evidence="4">3.4.11.2</ecNumber>
    </recommendedName>
    <alternativeName>
        <fullName evidence="11">Alanine aminopeptidase</fullName>
    </alternativeName>
    <alternativeName>
        <fullName evidence="12">Lysyl aminopeptidase</fullName>
    </alternativeName>
</protein>
<keyword evidence="16" id="KW-0031">Aminopeptidase</keyword>
<evidence type="ECO:0000256" key="4">
    <source>
        <dbReference type="ARBA" id="ARBA00012564"/>
    </source>
</evidence>
<evidence type="ECO:0000256" key="2">
    <source>
        <dbReference type="ARBA" id="ARBA00001947"/>
    </source>
</evidence>
<comment type="catalytic activity">
    <reaction evidence="1">
        <text>Release of an N-terminal amino acid, Xaa-|-Yaa- from a peptide, amide or arylamide. Xaa is preferably Ala, but may be most amino acids including Pro (slow action). When a terminal hydrophobic residue is followed by a prolyl residue, the two may be released as an intact Xaa-Pro dipeptide.</text>
        <dbReference type="EC" id="3.4.11.2"/>
    </reaction>
</comment>
<evidence type="ECO:0000256" key="3">
    <source>
        <dbReference type="ARBA" id="ARBA00010136"/>
    </source>
</evidence>
<comment type="cofactor">
    <cofactor evidence="2">
        <name>Zn(2+)</name>
        <dbReference type="ChEBI" id="CHEBI:29105"/>
    </cofactor>
</comment>
<name>A0ABW0BGD2_9ACTN</name>
<organism evidence="16 17">
    <name type="scientific">Nocardioides taihuensis</name>
    <dbReference type="NCBI Taxonomy" id="1835606"/>
    <lineage>
        <taxon>Bacteria</taxon>
        <taxon>Bacillati</taxon>
        <taxon>Actinomycetota</taxon>
        <taxon>Actinomycetes</taxon>
        <taxon>Propionibacteriales</taxon>
        <taxon>Nocardioidaceae</taxon>
        <taxon>Nocardioides</taxon>
    </lineage>
</organism>
<dbReference type="InterPro" id="IPR042097">
    <property type="entry name" value="Aminopeptidase_N-like_N_sf"/>
</dbReference>
<dbReference type="PANTHER" id="PTHR11533">
    <property type="entry name" value="PROTEASE M1 ZINC METALLOPROTEASE"/>
    <property type="match status" value="1"/>
</dbReference>
<keyword evidence="10" id="KW-0482">Metalloprotease</keyword>
<dbReference type="Proteomes" id="UP001596087">
    <property type="component" value="Unassembled WGS sequence"/>
</dbReference>
<evidence type="ECO:0000256" key="1">
    <source>
        <dbReference type="ARBA" id="ARBA00000098"/>
    </source>
</evidence>
<evidence type="ECO:0000256" key="8">
    <source>
        <dbReference type="ARBA" id="ARBA00022801"/>
    </source>
</evidence>
<dbReference type="EC" id="3.4.11.2" evidence="4"/>
<feature type="signal peptide" evidence="13">
    <location>
        <begin position="1"/>
        <end position="29"/>
    </location>
</feature>
<dbReference type="GO" id="GO:0004177">
    <property type="term" value="F:aminopeptidase activity"/>
    <property type="evidence" value="ECO:0007669"/>
    <property type="project" value="UniProtKB-KW"/>
</dbReference>
<dbReference type="PRINTS" id="PR00756">
    <property type="entry name" value="ALADIPTASE"/>
</dbReference>
<evidence type="ECO:0000256" key="9">
    <source>
        <dbReference type="ARBA" id="ARBA00022833"/>
    </source>
</evidence>
<keyword evidence="6" id="KW-0645">Protease</keyword>
<keyword evidence="17" id="KW-1185">Reference proteome</keyword>
<dbReference type="SUPFAM" id="SSF55486">
    <property type="entry name" value="Metalloproteases ('zincins'), catalytic domain"/>
    <property type="match status" value="1"/>
</dbReference>
<dbReference type="SUPFAM" id="SSF63737">
    <property type="entry name" value="Leukotriene A4 hydrolase N-terminal domain"/>
    <property type="match status" value="1"/>
</dbReference>
<evidence type="ECO:0000313" key="16">
    <source>
        <dbReference type="EMBL" id="MFC5176270.1"/>
    </source>
</evidence>
<dbReference type="Pfam" id="PF01433">
    <property type="entry name" value="Peptidase_M1"/>
    <property type="match status" value="1"/>
</dbReference>
<keyword evidence="7" id="KW-0479">Metal-binding</keyword>
<dbReference type="EMBL" id="JBHSKD010000007">
    <property type="protein sequence ID" value="MFC5176270.1"/>
    <property type="molecule type" value="Genomic_DNA"/>
</dbReference>
<comment type="caution">
    <text evidence="16">The sequence shown here is derived from an EMBL/GenBank/DDBJ whole genome shotgun (WGS) entry which is preliminary data.</text>
</comment>
<keyword evidence="8 16" id="KW-0378">Hydrolase</keyword>